<dbReference type="GO" id="GO:0006631">
    <property type="term" value="P:fatty acid metabolic process"/>
    <property type="evidence" value="ECO:0007669"/>
    <property type="project" value="UniProtKB-KW"/>
</dbReference>
<feature type="domain" description="Thioester reductase (TE)" evidence="10">
    <location>
        <begin position="767"/>
        <end position="1004"/>
    </location>
</feature>
<reference evidence="12 13" key="1">
    <citation type="submission" date="2017-10" db="EMBL/GenBank/DDBJ databases">
        <authorList>
            <consortium name="Urmite Genomes"/>
        </authorList>
    </citation>
    <scope>NUCLEOTIDE SEQUENCE [LARGE SCALE GENOMIC DNA]</scope>
    <source>
        <strain evidence="12 13">FB-527</strain>
    </source>
</reference>
<dbReference type="Gene3D" id="3.30.300.30">
    <property type="match status" value="1"/>
</dbReference>
<evidence type="ECO:0000313" key="13">
    <source>
        <dbReference type="Proteomes" id="UP000554965"/>
    </source>
</evidence>
<dbReference type="Pfam" id="PF00501">
    <property type="entry name" value="AMP-binding"/>
    <property type="match status" value="1"/>
</dbReference>
<dbReference type="SUPFAM" id="SSF51735">
    <property type="entry name" value="NAD(P)-binding Rossmann-fold domains"/>
    <property type="match status" value="1"/>
</dbReference>
<name>A0A7Z7IKF8_9MYCO</name>
<proteinExistence type="inferred from homology"/>
<dbReference type="PANTHER" id="PTHR22754:SF32">
    <property type="entry name" value="DISCO-INTERACTING PROTEIN 2"/>
    <property type="match status" value="1"/>
</dbReference>
<keyword evidence="6" id="KW-0443">Lipid metabolism</keyword>
<dbReference type="GO" id="GO:0016779">
    <property type="term" value="F:nucleotidyltransferase activity"/>
    <property type="evidence" value="ECO:0007669"/>
    <property type="project" value="UniProtKB-KW"/>
</dbReference>
<accession>A0A7Z7IKF8</accession>
<sequence length="1140" mass="124734">MISVHPARRAAVDASTARPGAISSLPTAGTTDWTTATDLGRGKGMTPTMETLIDYLRMWEARRPDQTLFRFVDAEGRELEHYTYQTFAERTRELAAYLSAEAGLRPGERVLLVYPPGLEMVAAFFACARIGVIAVPVSAPLPMAFEAGLAKLSFIARDCQAKAVLSTKQFEYDYRQLLGLKGGAHGALPWPEAERLPELPWFATDGTQDFGGAPVADTPGSVLFLQYTSGSTSDPKGVIVSHANVIANASALSGNEVAVSWLPQHHDMGLISAYLFVLVGGGTTHAMSPVDFLQRPSAWLRLISDVRATHSPAPNFALEYCLREDKLPTSELAGIDLSSLDSIVVGAEPLRANTFARFRQRFAPYGLRPDALTGAFGLAENTLAVSIRGRQTLTLNKRALEQNLARVEKALPENNNQAPVVSCGKPVAGNVVRIVDPQSRQVLGEGRIGEIWLDGPSKGGGYWHRPDATAEVFEARIAGDDQHTYLRTGDLGFLYEGELFVCGRTKDLIIVRGVNCYPSDIEAIVGQAAQVRDGCVAAFSVEREEQEVPVVVAEVRDEHVRTNALPDGRALARAIRRHCHIDPHTILFVPSHSIPKTTSGKIRRAQTRKLWLDGKLSVVARYTHQTPDAPDATAGPLERFRYLIDSYDLTGQEDCSFADLGIDSLALAELRADLQALLAEHGAGAVAEEVNSRLLQRLTVAEFFRLMRQFGGESGGCGQPLDALRQALDQISADYEEYETTQMRADAQLPLPALPAARAGAPSDILLTGATGFLGPFLLSSLLGQTSYTVHALVRATDEAHGLDRIVASLRRAQLWSPALEAEARARVRIICGDLAEPHLGIGEAAFQRLAESVDAIVHNGALVNYVRTYDALRPANVAGTWELLRLAMTAHRKTFHLVSSTFIYGWSTKPVVGESYANEEMSGLDFGYSQTKWVAEQLVLAAQRQGLDVRIYRPSLISPTSSGFGSQDDILVRLTAFMIEHGVAVSALNQISLLPADLIADHIVALMGLPAEAGNARGHVFNMTADGYYNLMNITRLLSERYGYRFTYYDIPDFAEQLNLRCGPSDPLYPLVDFLTRSSNKIAAMRDKRYDNTQYRQARALAEVRLREPALTDTVDDLVRFLQRERLITEETEEAQSIA</sequence>
<dbReference type="EMBL" id="OCTY01000002">
    <property type="protein sequence ID" value="SOJ55210.1"/>
    <property type="molecule type" value="Genomic_DNA"/>
</dbReference>
<evidence type="ECO:0000256" key="2">
    <source>
        <dbReference type="ARBA" id="ARBA00022450"/>
    </source>
</evidence>
<dbReference type="PANTHER" id="PTHR22754">
    <property type="entry name" value="DISCO-INTERACTING PROTEIN 2 DIP2 -RELATED"/>
    <property type="match status" value="1"/>
</dbReference>
<dbReference type="InterPro" id="IPR020845">
    <property type="entry name" value="AMP-binding_CS"/>
</dbReference>
<evidence type="ECO:0000256" key="7">
    <source>
        <dbReference type="SAM" id="Coils"/>
    </source>
</evidence>
<evidence type="ECO:0000256" key="8">
    <source>
        <dbReference type="SAM" id="MobiDB-lite"/>
    </source>
</evidence>
<evidence type="ECO:0000259" key="10">
    <source>
        <dbReference type="Pfam" id="PF07993"/>
    </source>
</evidence>
<evidence type="ECO:0000256" key="1">
    <source>
        <dbReference type="ARBA" id="ARBA00006432"/>
    </source>
</evidence>
<keyword evidence="4" id="KW-0436">Ligase</keyword>
<dbReference type="InterPro" id="IPR040097">
    <property type="entry name" value="FAAL/FAAC"/>
</dbReference>
<comment type="caution">
    <text evidence="12">The sequence shown here is derived from an EMBL/GenBank/DDBJ whole genome shotgun (WGS) entry which is preliminary data.</text>
</comment>
<protein>
    <submittedName>
        <fullName evidence="12">4-hydroxyphenylalkanoate adenylyltransferase</fullName>
        <ecNumber evidence="12">2.7.7.94</ecNumber>
    </submittedName>
</protein>
<dbReference type="InterPro" id="IPR006162">
    <property type="entry name" value="Ppantetheine_attach_site"/>
</dbReference>
<dbReference type="InterPro" id="IPR013120">
    <property type="entry name" value="FAR_NAD-bd"/>
</dbReference>
<evidence type="ECO:0000256" key="5">
    <source>
        <dbReference type="ARBA" id="ARBA00022832"/>
    </source>
</evidence>
<dbReference type="Proteomes" id="UP000554965">
    <property type="component" value="Unassembled WGS sequence"/>
</dbReference>
<dbReference type="Pfam" id="PF23024">
    <property type="entry name" value="AMP-dom_DIP2-like"/>
    <property type="match status" value="1"/>
</dbReference>
<dbReference type="GO" id="GO:0016874">
    <property type="term" value="F:ligase activity"/>
    <property type="evidence" value="ECO:0007669"/>
    <property type="project" value="UniProtKB-KW"/>
</dbReference>
<keyword evidence="12" id="KW-0548">Nucleotidyltransferase</keyword>
<dbReference type="PROSITE" id="PS00455">
    <property type="entry name" value="AMP_BINDING"/>
    <property type="match status" value="1"/>
</dbReference>
<dbReference type="InterPro" id="IPR025110">
    <property type="entry name" value="AMP-bd_C"/>
</dbReference>
<feature type="coiled-coil region" evidence="7">
    <location>
        <begin position="390"/>
        <end position="417"/>
    </location>
</feature>
<evidence type="ECO:0000256" key="4">
    <source>
        <dbReference type="ARBA" id="ARBA00022598"/>
    </source>
</evidence>
<evidence type="ECO:0000313" key="12">
    <source>
        <dbReference type="EMBL" id="SOJ55210.1"/>
    </source>
</evidence>
<comment type="similarity">
    <text evidence="1">Belongs to the ATP-dependent AMP-binding enzyme family.</text>
</comment>
<dbReference type="InterPro" id="IPR042099">
    <property type="entry name" value="ANL_N_sf"/>
</dbReference>
<dbReference type="AlphaFoldDB" id="A0A7Z7IKF8"/>
<dbReference type="CDD" id="cd05931">
    <property type="entry name" value="FAAL"/>
    <property type="match status" value="1"/>
</dbReference>
<feature type="region of interest" description="Disordered" evidence="8">
    <location>
        <begin position="1"/>
        <end position="41"/>
    </location>
</feature>
<evidence type="ECO:0000259" key="11">
    <source>
        <dbReference type="Pfam" id="PF23024"/>
    </source>
</evidence>
<keyword evidence="12" id="KW-0808">Transferase</keyword>
<dbReference type="InterPro" id="IPR000873">
    <property type="entry name" value="AMP-dep_synth/lig_dom"/>
</dbReference>
<dbReference type="PROSITE" id="PS00012">
    <property type="entry name" value="PHOSPHOPANTETHEINE"/>
    <property type="match status" value="1"/>
</dbReference>
<keyword evidence="5" id="KW-0276">Fatty acid metabolism</keyword>
<dbReference type="InterPro" id="IPR036291">
    <property type="entry name" value="NAD(P)-bd_dom_sf"/>
</dbReference>
<dbReference type="InterPro" id="IPR045851">
    <property type="entry name" value="AMP-bd_C_sf"/>
</dbReference>
<evidence type="ECO:0000256" key="3">
    <source>
        <dbReference type="ARBA" id="ARBA00022553"/>
    </source>
</evidence>
<feature type="domain" description="AMP-binding enzyme C-terminal" evidence="11">
    <location>
        <begin position="507"/>
        <end position="619"/>
    </location>
</feature>
<dbReference type="Pfam" id="PF07993">
    <property type="entry name" value="NAD_binding_4"/>
    <property type="match status" value="1"/>
</dbReference>
<feature type="domain" description="AMP-dependent synthetase/ligase" evidence="9">
    <location>
        <begin position="59"/>
        <end position="463"/>
    </location>
</feature>
<organism evidence="12 13">
    <name type="scientific">Mycobacterium simulans</name>
    <dbReference type="NCBI Taxonomy" id="627089"/>
    <lineage>
        <taxon>Bacteria</taxon>
        <taxon>Bacillati</taxon>
        <taxon>Actinomycetota</taxon>
        <taxon>Actinomycetes</taxon>
        <taxon>Mycobacteriales</taxon>
        <taxon>Mycobacteriaceae</taxon>
        <taxon>Mycobacterium</taxon>
    </lineage>
</organism>
<keyword evidence="7" id="KW-0175">Coiled coil</keyword>
<dbReference type="EC" id="2.7.7.94" evidence="12"/>
<dbReference type="InterPro" id="IPR010080">
    <property type="entry name" value="Thioester_reductase-like_dom"/>
</dbReference>
<dbReference type="Gene3D" id="3.40.50.720">
    <property type="entry name" value="NAD(P)-binding Rossmann-like Domain"/>
    <property type="match status" value="1"/>
</dbReference>
<dbReference type="GO" id="GO:0008610">
    <property type="term" value="P:lipid biosynthetic process"/>
    <property type="evidence" value="ECO:0007669"/>
    <property type="project" value="InterPro"/>
</dbReference>
<dbReference type="GO" id="GO:0071766">
    <property type="term" value="P:Actinobacterium-type cell wall biogenesis"/>
    <property type="evidence" value="ECO:0007669"/>
    <property type="project" value="UniProtKB-ARBA"/>
</dbReference>
<evidence type="ECO:0000259" key="9">
    <source>
        <dbReference type="Pfam" id="PF00501"/>
    </source>
</evidence>
<dbReference type="Gene3D" id="3.40.50.12780">
    <property type="entry name" value="N-terminal domain of ligase-like"/>
    <property type="match status" value="1"/>
</dbReference>
<keyword evidence="13" id="KW-1185">Reference proteome</keyword>
<feature type="compositionally biased region" description="Low complexity" evidence="8">
    <location>
        <begin position="27"/>
        <end position="38"/>
    </location>
</feature>
<evidence type="ECO:0000256" key="6">
    <source>
        <dbReference type="ARBA" id="ARBA00023098"/>
    </source>
</evidence>
<dbReference type="NCBIfam" id="TIGR01746">
    <property type="entry name" value="Thioester-redct"/>
    <property type="match status" value="1"/>
</dbReference>
<keyword evidence="3" id="KW-0597">Phosphoprotein</keyword>
<keyword evidence="2" id="KW-0596">Phosphopantetheine</keyword>
<dbReference type="FunFam" id="3.40.50.12780:FF:000013">
    <property type="entry name" value="Long-chain-fatty-acid--AMP ligase FadD32"/>
    <property type="match status" value="1"/>
</dbReference>
<gene>
    <name evidence="12" type="ORF">MSIMFB_02699</name>
</gene>
<dbReference type="SUPFAM" id="SSF56801">
    <property type="entry name" value="Acetyl-CoA synthetase-like"/>
    <property type="match status" value="1"/>
</dbReference>